<organism evidence="3 4">
    <name type="scientific">Rhizopus oryzae</name>
    <name type="common">Mucormycosis agent</name>
    <name type="synonym">Rhizopus arrhizus var. delemar</name>
    <dbReference type="NCBI Taxonomy" id="64495"/>
    <lineage>
        <taxon>Eukaryota</taxon>
        <taxon>Fungi</taxon>
        <taxon>Fungi incertae sedis</taxon>
        <taxon>Mucoromycota</taxon>
        <taxon>Mucoromycotina</taxon>
        <taxon>Mucoromycetes</taxon>
        <taxon>Mucorales</taxon>
        <taxon>Mucorineae</taxon>
        <taxon>Rhizopodaceae</taxon>
        <taxon>Rhizopus</taxon>
    </lineage>
</organism>
<sequence length="370" mass="41909">MMINLLAYVLFVSSVIHVTQCKRTTQYNPDPRWPVIYSNNEIVSKVFDPAQPISMYLDLIKDNLFMSSNESDLLPKARDVTYYDQNSDLAKELQFVSALCKTTNCRESLDAWDCPICAEILPDAIVVRSFRTHPNDVTGQVVRSESYWSKMQLVDHPFIPDIRVQEGCLEAAMDIRSILRNTLKDQLTLFPDYKTAVIGHSFGAGVGSLVVIHLKLDFPQLNSGNFKAYLMAKSRIGDYNYAKYVAKQDIKILRIVNALDEAPHKPSILDGYVHEGDEYWLKYFNDGELLLSVCPGPFETSSCSSSSPYFSTFEHAEVFGIQQSCYTDDGLHFNFTALMERLSSNIELASEEIQRAQEASKNQMVSQILL</sequence>
<name>A0A9P6Y8Q4_RHIOR</name>
<dbReference type="Pfam" id="PF01764">
    <property type="entry name" value="Lipase_3"/>
    <property type="match status" value="1"/>
</dbReference>
<accession>A0A9P6Y8Q4</accession>
<dbReference type="OrthoDB" id="426718at2759"/>
<dbReference type="InterPro" id="IPR029058">
    <property type="entry name" value="AB_hydrolase_fold"/>
</dbReference>
<evidence type="ECO:0000256" key="1">
    <source>
        <dbReference type="SAM" id="SignalP"/>
    </source>
</evidence>
<dbReference type="PANTHER" id="PTHR45908">
    <property type="entry name" value="PROTEIN CBG11750-RELATED"/>
    <property type="match status" value="1"/>
</dbReference>
<keyword evidence="1" id="KW-0732">Signal</keyword>
<feature type="domain" description="Fungal lipase-type" evidence="2">
    <location>
        <begin position="150"/>
        <end position="267"/>
    </location>
</feature>
<dbReference type="Proteomes" id="UP000717996">
    <property type="component" value="Unassembled WGS sequence"/>
</dbReference>
<gene>
    <name evidence="3" type="ORF">G6F51_007904</name>
</gene>
<dbReference type="EMBL" id="JAANIT010001239">
    <property type="protein sequence ID" value="KAG1541422.1"/>
    <property type="molecule type" value="Genomic_DNA"/>
</dbReference>
<dbReference type="SUPFAM" id="SSF53474">
    <property type="entry name" value="alpha/beta-Hydrolases"/>
    <property type="match status" value="1"/>
</dbReference>
<dbReference type="Gene3D" id="3.40.50.1820">
    <property type="entry name" value="alpha/beta hydrolase"/>
    <property type="match status" value="1"/>
</dbReference>
<dbReference type="AlphaFoldDB" id="A0A9P6Y8Q4"/>
<dbReference type="InterPro" id="IPR002921">
    <property type="entry name" value="Fungal_lipase-type"/>
</dbReference>
<proteinExistence type="predicted"/>
<feature type="chain" id="PRO_5040213679" description="Fungal lipase-type domain-containing protein" evidence="1">
    <location>
        <begin position="22"/>
        <end position="370"/>
    </location>
</feature>
<protein>
    <recommendedName>
        <fullName evidence="2">Fungal lipase-type domain-containing protein</fullName>
    </recommendedName>
</protein>
<evidence type="ECO:0000259" key="2">
    <source>
        <dbReference type="Pfam" id="PF01764"/>
    </source>
</evidence>
<evidence type="ECO:0000313" key="3">
    <source>
        <dbReference type="EMBL" id="KAG1541422.1"/>
    </source>
</evidence>
<dbReference type="GO" id="GO:0006629">
    <property type="term" value="P:lipid metabolic process"/>
    <property type="evidence" value="ECO:0007669"/>
    <property type="project" value="InterPro"/>
</dbReference>
<reference evidence="3" key="1">
    <citation type="journal article" date="2020" name="Microb. Genom.">
        <title>Genetic diversity of clinical and environmental Mucorales isolates obtained from an investigation of mucormycosis cases among solid organ transplant recipients.</title>
        <authorList>
            <person name="Nguyen M.H."/>
            <person name="Kaul D."/>
            <person name="Muto C."/>
            <person name="Cheng S.J."/>
            <person name="Richter R.A."/>
            <person name="Bruno V.M."/>
            <person name="Liu G."/>
            <person name="Beyhan S."/>
            <person name="Sundermann A.J."/>
            <person name="Mounaud S."/>
            <person name="Pasculle A.W."/>
            <person name="Nierman W.C."/>
            <person name="Driscoll E."/>
            <person name="Cumbie R."/>
            <person name="Clancy C.J."/>
            <person name="Dupont C.L."/>
        </authorList>
    </citation>
    <scope>NUCLEOTIDE SEQUENCE</scope>
    <source>
        <strain evidence="3">GL16</strain>
    </source>
</reference>
<evidence type="ECO:0000313" key="4">
    <source>
        <dbReference type="Proteomes" id="UP000717996"/>
    </source>
</evidence>
<feature type="signal peptide" evidence="1">
    <location>
        <begin position="1"/>
        <end position="21"/>
    </location>
</feature>
<comment type="caution">
    <text evidence="3">The sequence shown here is derived from an EMBL/GenBank/DDBJ whole genome shotgun (WGS) entry which is preliminary data.</text>
</comment>